<dbReference type="SUPFAM" id="SSF53067">
    <property type="entry name" value="Actin-like ATPase domain"/>
    <property type="match status" value="2"/>
</dbReference>
<dbReference type="CDD" id="cd24010">
    <property type="entry name" value="ASKHA_NBD_AcK_PK"/>
    <property type="match status" value="1"/>
</dbReference>
<keyword evidence="3 6" id="KW-0547">Nucleotide-binding</keyword>
<protein>
    <recommendedName>
        <fullName evidence="6">Acetate kinase</fullName>
        <ecNumber evidence="6">2.7.2.1</ecNumber>
    </recommendedName>
    <alternativeName>
        <fullName evidence="6">Acetokinase</fullName>
    </alternativeName>
</protein>
<dbReference type="GO" id="GO:0006085">
    <property type="term" value="P:acetyl-CoA biosynthetic process"/>
    <property type="evidence" value="ECO:0007669"/>
    <property type="project" value="UniProtKB-UniRule"/>
</dbReference>
<organism evidence="8 9">
    <name type="scientific">Antrihabitans cavernicola</name>
    <dbReference type="NCBI Taxonomy" id="2495913"/>
    <lineage>
        <taxon>Bacteria</taxon>
        <taxon>Bacillati</taxon>
        <taxon>Actinomycetota</taxon>
        <taxon>Actinomycetes</taxon>
        <taxon>Mycobacteriales</taxon>
        <taxon>Nocardiaceae</taxon>
        <taxon>Antrihabitans</taxon>
    </lineage>
</organism>
<comment type="similarity">
    <text evidence="1 6 7">Belongs to the acetokinase family.</text>
</comment>
<dbReference type="Gene3D" id="3.30.420.40">
    <property type="match status" value="2"/>
</dbReference>
<dbReference type="EC" id="2.7.2.1" evidence="6"/>
<feature type="binding site" evidence="6">
    <location>
        <begin position="204"/>
        <end position="208"/>
    </location>
    <ligand>
        <name>ATP</name>
        <dbReference type="ChEBI" id="CHEBI:30616"/>
    </ligand>
</feature>
<feature type="binding site" evidence="6">
    <location>
        <position position="17"/>
    </location>
    <ligand>
        <name>ATP</name>
        <dbReference type="ChEBI" id="CHEBI:30616"/>
    </ligand>
</feature>
<dbReference type="GO" id="GO:0005737">
    <property type="term" value="C:cytoplasm"/>
    <property type="evidence" value="ECO:0007669"/>
    <property type="project" value="UniProtKB-SubCell"/>
</dbReference>
<dbReference type="GO" id="GO:0005524">
    <property type="term" value="F:ATP binding"/>
    <property type="evidence" value="ECO:0007669"/>
    <property type="project" value="UniProtKB-KW"/>
</dbReference>
<evidence type="ECO:0000256" key="3">
    <source>
        <dbReference type="ARBA" id="ARBA00022741"/>
    </source>
</evidence>
<evidence type="ECO:0000256" key="2">
    <source>
        <dbReference type="ARBA" id="ARBA00022679"/>
    </source>
</evidence>
<keyword evidence="2 6" id="KW-0808">Transferase</keyword>
<comment type="cofactor">
    <cofactor evidence="6">
        <name>Mg(2+)</name>
        <dbReference type="ChEBI" id="CHEBI:18420"/>
    </cofactor>
    <cofactor evidence="6">
        <name>Mn(2+)</name>
        <dbReference type="ChEBI" id="CHEBI:29035"/>
    </cofactor>
    <text evidence="6">Mg(2+). Can also accept Mn(2+).</text>
</comment>
<accession>A0A5A7SAA3</accession>
<dbReference type="InterPro" id="IPR000890">
    <property type="entry name" value="Aliphatic_acid_kin_short-chain"/>
</dbReference>
<dbReference type="NCBIfam" id="TIGR00016">
    <property type="entry name" value="ackA"/>
    <property type="match status" value="1"/>
</dbReference>
<dbReference type="InterPro" id="IPR043129">
    <property type="entry name" value="ATPase_NBD"/>
</dbReference>
<sequence>MTQSLVLVINSGSSSVKYQLVDPASGDALASGLVERIGEDDGVITHHYGDRELEHRGPIADHAAGMRLAFGMFEESGQSLDGVCAVGHRVVHGGEVFYEPTLITDDVVAEITRLSELAPLHNPANVTGIDTARELLPDVAQVAIFDTAFFHRLPAAARTYAIDAEVAQQYGIRRYGFHGTSHEYVSGKVAEFVGRDDLNQIVLHLGNGASASAIRGSEVIDTSMGLTPLEGLVMGTRSGDIDPGIVMHLRRSADMDIDAIDQLLNRRSGIKGLSGVNDFRELRKLIDAGNDAAKLAYDVYIHRLRRYIGAYLLELGGVDVITFTAGVGENSSEVRADALAGLGRLGIEIDAERNAVRNHEARVISTEASAVTVLVVPTNEELAIARAAAALVVG</sequence>
<keyword evidence="6" id="KW-0460">Magnesium</keyword>
<dbReference type="GO" id="GO:0000287">
    <property type="term" value="F:magnesium ion binding"/>
    <property type="evidence" value="ECO:0007669"/>
    <property type="project" value="UniProtKB-UniRule"/>
</dbReference>
<feature type="active site" description="Proton donor/acceptor" evidence="6">
    <location>
        <position position="146"/>
    </location>
</feature>
<dbReference type="GO" id="GO:0008776">
    <property type="term" value="F:acetate kinase activity"/>
    <property type="evidence" value="ECO:0007669"/>
    <property type="project" value="UniProtKB-UniRule"/>
</dbReference>
<dbReference type="InterPro" id="IPR023865">
    <property type="entry name" value="Aliphatic_acid_kinase_CS"/>
</dbReference>
<dbReference type="PANTHER" id="PTHR21060:SF15">
    <property type="entry name" value="ACETATE KINASE-RELATED"/>
    <property type="match status" value="1"/>
</dbReference>
<keyword evidence="6" id="KW-0479">Metal-binding</keyword>
<comment type="catalytic activity">
    <reaction evidence="6">
        <text>acetate + ATP = acetyl phosphate + ADP</text>
        <dbReference type="Rhea" id="RHEA:11352"/>
        <dbReference type="ChEBI" id="CHEBI:22191"/>
        <dbReference type="ChEBI" id="CHEBI:30089"/>
        <dbReference type="ChEBI" id="CHEBI:30616"/>
        <dbReference type="ChEBI" id="CHEBI:456216"/>
        <dbReference type="EC" id="2.7.2.1"/>
    </reaction>
</comment>
<comment type="function">
    <text evidence="6">Catalyzes the formation of acetyl phosphate from acetate and ATP. Can also catalyze the reverse reaction.</text>
</comment>
<comment type="pathway">
    <text evidence="6">Metabolic intermediate biosynthesis; acetyl-CoA biosynthesis; acetyl-CoA from acetate: step 1/2.</text>
</comment>
<evidence type="ECO:0000256" key="5">
    <source>
        <dbReference type="ARBA" id="ARBA00022840"/>
    </source>
</evidence>
<feature type="site" description="Transition state stabilizer" evidence="6">
    <location>
        <position position="178"/>
    </location>
</feature>
<evidence type="ECO:0000256" key="4">
    <source>
        <dbReference type="ARBA" id="ARBA00022777"/>
    </source>
</evidence>
<dbReference type="OrthoDB" id="9802453at2"/>
<comment type="caution">
    <text evidence="8">The sequence shown here is derived from an EMBL/GenBank/DDBJ whole genome shotgun (WGS) entry which is preliminary data.</text>
</comment>
<dbReference type="GO" id="GO:0006083">
    <property type="term" value="P:acetate metabolic process"/>
    <property type="evidence" value="ECO:0007669"/>
    <property type="project" value="TreeGrafter"/>
</dbReference>
<dbReference type="AlphaFoldDB" id="A0A5A7SAA3"/>
<evidence type="ECO:0000313" key="9">
    <source>
        <dbReference type="Proteomes" id="UP000322244"/>
    </source>
</evidence>
<evidence type="ECO:0000256" key="1">
    <source>
        <dbReference type="ARBA" id="ARBA00008748"/>
    </source>
</evidence>
<dbReference type="InterPro" id="IPR004372">
    <property type="entry name" value="Ac/propionate_kinase"/>
</dbReference>
<dbReference type="HAMAP" id="MF_00020">
    <property type="entry name" value="Acetate_kinase"/>
    <property type="match status" value="1"/>
</dbReference>
<dbReference type="PANTHER" id="PTHR21060">
    <property type="entry name" value="ACETATE KINASE"/>
    <property type="match status" value="1"/>
</dbReference>
<feature type="binding site" evidence="6">
    <location>
        <position position="89"/>
    </location>
    <ligand>
        <name>substrate</name>
    </ligand>
</feature>
<dbReference type="EMBL" id="VLNY01000006">
    <property type="protein sequence ID" value="KAA0022112.1"/>
    <property type="molecule type" value="Genomic_DNA"/>
</dbReference>
<gene>
    <name evidence="6" type="primary">ackA</name>
    <name evidence="8" type="ORF">FOY51_13980</name>
</gene>
<keyword evidence="5 6" id="KW-0067">ATP-binding</keyword>
<comment type="subunit">
    <text evidence="6">Homodimer.</text>
</comment>
<feature type="binding site" evidence="6">
    <location>
        <position position="10"/>
    </location>
    <ligand>
        <name>Mg(2+)</name>
        <dbReference type="ChEBI" id="CHEBI:18420"/>
    </ligand>
</feature>
<dbReference type="PRINTS" id="PR00471">
    <property type="entry name" value="ACETATEKNASE"/>
</dbReference>
<feature type="binding site" evidence="6">
    <location>
        <begin position="278"/>
        <end position="280"/>
    </location>
    <ligand>
        <name>ATP</name>
        <dbReference type="ChEBI" id="CHEBI:30616"/>
    </ligand>
</feature>
<reference evidence="8 9" key="1">
    <citation type="submission" date="2019-07" db="EMBL/GenBank/DDBJ databases">
        <title>Rhodococcus cavernicolus sp. nov., isolated from a cave.</title>
        <authorList>
            <person name="Lee S.D."/>
        </authorList>
    </citation>
    <scope>NUCLEOTIDE SEQUENCE [LARGE SCALE GENOMIC DNA]</scope>
    <source>
        <strain evidence="8 9">C1-24</strain>
    </source>
</reference>
<feature type="site" description="Transition state stabilizer" evidence="6">
    <location>
        <position position="237"/>
    </location>
</feature>
<dbReference type="UniPathway" id="UPA00340">
    <property type="reaction ID" value="UER00458"/>
</dbReference>
<dbReference type="Pfam" id="PF00871">
    <property type="entry name" value="Acetate_kinase"/>
    <property type="match status" value="1"/>
</dbReference>
<dbReference type="RefSeq" id="WP_149430873.1">
    <property type="nucleotide sequence ID" value="NZ_VLNY01000006.1"/>
</dbReference>
<name>A0A5A7SAA3_9NOCA</name>
<comment type="subcellular location">
    <subcellularLocation>
        <location evidence="6">Cytoplasm</location>
    </subcellularLocation>
</comment>
<evidence type="ECO:0000313" key="8">
    <source>
        <dbReference type="EMBL" id="KAA0022112.1"/>
    </source>
</evidence>
<dbReference type="PIRSF" id="PIRSF000722">
    <property type="entry name" value="Acetate_prop_kin"/>
    <property type="match status" value="1"/>
</dbReference>
<dbReference type="PROSITE" id="PS01075">
    <property type="entry name" value="ACETATE_KINASE_1"/>
    <property type="match status" value="1"/>
</dbReference>
<keyword evidence="6" id="KW-0963">Cytoplasm</keyword>
<evidence type="ECO:0000256" key="7">
    <source>
        <dbReference type="RuleBase" id="RU003835"/>
    </source>
</evidence>
<feature type="binding site" evidence="6">
    <location>
        <begin position="326"/>
        <end position="330"/>
    </location>
    <ligand>
        <name>ATP</name>
        <dbReference type="ChEBI" id="CHEBI:30616"/>
    </ligand>
</feature>
<evidence type="ECO:0000256" key="6">
    <source>
        <dbReference type="HAMAP-Rule" id="MF_00020"/>
    </source>
</evidence>
<keyword evidence="4 6" id="KW-0418">Kinase</keyword>
<dbReference type="Proteomes" id="UP000322244">
    <property type="component" value="Unassembled WGS sequence"/>
</dbReference>
<keyword evidence="9" id="KW-1185">Reference proteome</keyword>
<proteinExistence type="inferred from homology"/>
<feature type="binding site" evidence="6">
    <location>
        <position position="380"/>
    </location>
    <ligand>
        <name>Mg(2+)</name>
        <dbReference type="ChEBI" id="CHEBI:18420"/>
    </ligand>
</feature>